<gene>
    <name evidence="2" type="ORF">E2562_014862</name>
</gene>
<reference evidence="2 3" key="1">
    <citation type="submission" date="2019-11" db="EMBL/GenBank/DDBJ databases">
        <title>Whole genome sequence of Oryza granulata.</title>
        <authorList>
            <person name="Li W."/>
        </authorList>
    </citation>
    <scope>NUCLEOTIDE SEQUENCE [LARGE SCALE GENOMIC DNA]</scope>
    <source>
        <strain evidence="3">cv. Menghai</strain>
        <tissue evidence="2">Leaf</tissue>
    </source>
</reference>
<feature type="compositionally biased region" description="Basic residues" evidence="1">
    <location>
        <begin position="11"/>
        <end position="20"/>
    </location>
</feature>
<organism evidence="2 3">
    <name type="scientific">Oryza meyeriana var. granulata</name>
    <dbReference type="NCBI Taxonomy" id="110450"/>
    <lineage>
        <taxon>Eukaryota</taxon>
        <taxon>Viridiplantae</taxon>
        <taxon>Streptophyta</taxon>
        <taxon>Embryophyta</taxon>
        <taxon>Tracheophyta</taxon>
        <taxon>Spermatophyta</taxon>
        <taxon>Magnoliopsida</taxon>
        <taxon>Liliopsida</taxon>
        <taxon>Poales</taxon>
        <taxon>Poaceae</taxon>
        <taxon>BOP clade</taxon>
        <taxon>Oryzoideae</taxon>
        <taxon>Oryzeae</taxon>
        <taxon>Oryzinae</taxon>
        <taxon>Oryza</taxon>
        <taxon>Oryza meyeriana</taxon>
    </lineage>
</organism>
<sequence length="113" mass="12152">MFCDPNEHHIAQRRSRRKQIPRQNVDAKAERASEARRNGGNARGRSASAHSPVPHFDAALLRRAAHTSASGRARATARSPLGSARVPASSAVASRSKWQIRHVSAGTGRAALD</sequence>
<proteinExistence type="predicted"/>
<feature type="compositionally biased region" description="Low complexity" evidence="1">
    <location>
        <begin position="66"/>
        <end position="96"/>
    </location>
</feature>
<accession>A0A6G1BW05</accession>
<dbReference type="AlphaFoldDB" id="A0A6G1BW05"/>
<protein>
    <submittedName>
        <fullName evidence="2">Uncharacterized protein</fullName>
    </submittedName>
</protein>
<name>A0A6G1BW05_9ORYZ</name>
<evidence type="ECO:0000313" key="3">
    <source>
        <dbReference type="Proteomes" id="UP000479710"/>
    </source>
</evidence>
<dbReference type="Proteomes" id="UP000479710">
    <property type="component" value="Unassembled WGS sequence"/>
</dbReference>
<feature type="region of interest" description="Disordered" evidence="1">
    <location>
        <begin position="1"/>
        <end position="113"/>
    </location>
</feature>
<comment type="caution">
    <text evidence="2">The sequence shown here is derived from an EMBL/GenBank/DDBJ whole genome shotgun (WGS) entry which is preliminary data.</text>
</comment>
<dbReference type="EMBL" id="SPHZ02000011">
    <property type="protein sequence ID" value="KAF0892298.1"/>
    <property type="molecule type" value="Genomic_DNA"/>
</dbReference>
<feature type="compositionally biased region" description="Low complexity" evidence="1">
    <location>
        <begin position="38"/>
        <end position="49"/>
    </location>
</feature>
<keyword evidence="3" id="KW-1185">Reference proteome</keyword>
<evidence type="ECO:0000256" key="1">
    <source>
        <dbReference type="SAM" id="MobiDB-lite"/>
    </source>
</evidence>
<evidence type="ECO:0000313" key="2">
    <source>
        <dbReference type="EMBL" id="KAF0892298.1"/>
    </source>
</evidence>
<feature type="compositionally biased region" description="Basic and acidic residues" evidence="1">
    <location>
        <begin position="1"/>
        <end position="10"/>
    </location>
</feature>
<feature type="compositionally biased region" description="Basic and acidic residues" evidence="1">
    <location>
        <begin position="25"/>
        <end position="37"/>
    </location>
</feature>